<evidence type="ECO:0000313" key="1">
    <source>
        <dbReference type="EMBL" id="MPN47534.1"/>
    </source>
</evidence>
<sequence length="103" mass="11524">MRIRRNAIAPCLSAEVVELGLGEAPLDEGARVDPRCRVPLHVDHVAVERFGAPPEEVIEADVVQHRRRLIGRDVPAHVRVLPRTQHHHHGVPTDECRYVAGDQ</sequence>
<gene>
    <name evidence="1" type="ORF">SDC9_195137</name>
</gene>
<dbReference type="EMBL" id="VSSQ01109110">
    <property type="protein sequence ID" value="MPN47534.1"/>
    <property type="molecule type" value="Genomic_DNA"/>
</dbReference>
<proteinExistence type="predicted"/>
<organism evidence="1">
    <name type="scientific">bioreactor metagenome</name>
    <dbReference type="NCBI Taxonomy" id="1076179"/>
    <lineage>
        <taxon>unclassified sequences</taxon>
        <taxon>metagenomes</taxon>
        <taxon>ecological metagenomes</taxon>
    </lineage>
</organism>
<reference evidence="1" key="1">
    <citation type="submission" date="2019-08" db="EMBL/GenBank/DDBJ databases">
        <authorList>
            <person name="Kucharzyk K."/>
            <person name="Murdoch R.W."/>
            <person name="Higgins S."/>
            <person name="Loffler F."/>
        </authorList>
    </citation>
    <scope>NUCLEOTIDE SEQUENCE</scope>
</reference>
<protein>
    <submittedName>
        <fullName evidence="1">Uncharacterized protein</fullName>
    </submittedName>
</protein>
<dbReference type="AlphaFoldDB" id="A0A645IGV0"/>
<name>A0A645IGV0_9ZZZZ</name>
<comment type="caution">
    <text evidence="1">The sequence shown here is derived from an EMBL/GenBank/DDBJ whole genome shotgun (WGS) entry which is preliminary data.</text>
</comment>
<accession>A0A645IGV0</accession>